<dbReference type="SUPFAM" id="SSF159042">
    <property type="entry name" value="Plus3-like"/>
    <property type="match status" value="1"/>
</dbReference>
<feature type="non-terminal residue" evidence="2">
    <location>
        <position position="1"/>
    </location>
</feature>
<name>A0A1B6I200_9HEMI</name>
<dbReference type="AlphaFoldDB" id="A0A1B6I200"/>
<sequence length="120" mass="13538">HFVVPRKLLTSNMFKPFFSAFKGCFVRAKLNGKYRVCKIVGVSETEPYAVSDGAGGMTTTAINIDSGERIFREFRLTNVSAQGVPEDEFRQFVSGFGIENVESLNAKYRRVVEQMERSRS</sequence>
<dbReference type="InterPro" id="IPR004343">
    <property type="entry name" value="Plus-3_dom"/>
</dbReference>
<feature type="domain" description="Plus3" evidence="1">
    <location>
        <begin position="4"/>
        <end position="93"/>
    </location>
</feature>
<dbReference type="Gene3D" id="3.90.70.200">
    <property type="entry name" value="Plus-3 domain"/>
    <property type="match status" value="1"/>
</dbReference>
<feature type="non-terminal residue" evidence="2">
    <location>
        <position position="120"/>
    </location>
</feature>
<evidence type="ECO:0000313" key="2">
    <source>
        <dbReference type="EMBL" id="JAS80885.1"/>
    </source>
</evidence>
<protein>
    <recommendedName>
        <fullName evidence="1">Plus3 domain-containing protein</fullName>
    </recommendedName>
</protein>
<proteinExistence type="predicted"/>
<accession>A0A1B6I200</accession>
<dbReference type="EMBL" id="GECU01026821">
    <property type="protein sequence ID" value="JAS80885.1"/>
    <property type="molecule type" value="Transcribed_RNA"/>
</dbReference>
<dbReference type="InterPro" id="IPR036128">
    <property type="entry name" value="Plus3-like_sf"/>
</dbReference>
<gene>
    <name evidence="2" type="ORF">g.365</name>
</gene>
<reference evidence="2" key="1">
    <citation type="submission" date="2015-11" db="EMBL/GenBank/DDBJ databases">
        <title>De novo transcriptome assembly of four potential Pierce s Disease insect vectors from Arizona vineyards.</title>
        <authorList>
            <person name="Tassone E.E."/>
        </authorList>
    </citation>
    <scope>NUCLEOTIDE SEQUENCE</scope>
</reference>
<dbReference type="Pfam" id="PF03126">
    <property type="entry name" value="Plus-3"/>
    <property type="match status" value="1"/>
</dbReference>
<organism evidence="2">
    <name type="scientific">Homalodisca liturata</name>
    <dbReference type="NCBI Taxonomy" id="320908"/>
    <lineage>
        <taxon>Eukaryota</taxon>
        <taxon>Metazoa</taxon>
        <taxon>Ecdysozoa</taxon>
        <taxon>Arthropoda</taxon>
        <taxon>Hexapoda</taxon>
        <taxon>Insecta</taxon>
        <taxon>Pterygota</taxon>
        <taxon>Neoptera</taxon>
        <taxon>Paraneoptera</taxon>
        <taxon>Hemiptera</taxon>
        <taxon>Auchenorrhyncha</taxon>
        <taxon>Membracoidea</taxon>
        <taxon>Cicadellidae</taxon>
        <taxon>Cicadellinae</taxon>
        <taxon>Proconiini</taxon>
        <taxon>Homalodisca</taxon>
    </lineage>
</organism>
<evidence type="ECO:0000259" key="1">
    <source>
        <dbReference type="Pfam" id="PF03126"/>
    </source>
</evidence>
<dbReference type="GO" id="GO:0003677">
    <property type="term" value="F:DNA binding"/>
    <property type="evidence" value="ECO:0007669"/>
    <property type="project" value="InterPro"/>
</dbReference>